<feature type="region of interest" description="Disordered" evidence="1">
    <location>
        <begin position="1"/>
        <end position="28"/>
    </location>
</feature>
<keyword evidence="3" id="KW-1185">Reference proteome</keyword>
<evidence type="ECO:0000313" key="3">
    <source>
        <dbReference type="Proteomes" id="UP001152300"/>
    </source>
</evidence>
<dbReference type="AlphaFoldDB" id="A0A9X0DMW8"/>
<evidence type="ECO:0000313" key="2">
    <source>
        <dbReference type="EMBL" id="KAJ8066468.1"/>
    </source>
</evidence>
<proteinExistence type="predicted"/>
<sequence length="96" mass="10400">MLAEYDNVLNGRPLQNPDKVRPAPRGTGENAALKVFQEVCGRTMMLKMIVNDTSGRMAVMTGSSGPPIDYGDNVKQAVKNLEAVVPKEHLLAGMMN</sequence>
<accession>A0A9X0DMW8</accession>
<name>A0A9X0DMW8_9HELO</name>
<comment type="caution">
    <text evidence="2">The sequence shown here is derived from an EMBL/GenBank/DDBJ whole genome shotgun (WGS) entry which is preliminary data.</text>
</comment>
<gene>
    <name evidence="2" type="ORF">OCU04_005528</name>
</gene>
<organism evidence="2 3">
    <name type="scientific">Sclerotinia nivalis</name>
    <dbReference type="NCBI Taxonomy" id="352851"/>
    <lineage>
        <taxon>Eukaryota</taxon>
        <taxon>Fungi</taxon>
        <taxon>Dikarya</taxon>
        <taxon>Ascomycota</taxon>
        <taxon>Pezizomycotina</taxon>
        <taxon>Leotiomycetes</taxon>
        <taxon>Helotiales</taxon>
        <taxon>Sclerotiniaceae</taxon>
        <taxon>Sclerotinia</taxon>
    </lineage>
</organism>
<dbReference type="OrthoDB" id="5282002at2759"/>
<protein>
    <submittedName>
        <fullName evidence="2">Uncharacterized protein</fullName>
    </submittedName>
</protein>
<dbReference type="EMBL" id="JAPEIS010000005">
    <property type="protein sequence ID" value="KAJ8066468.1"/>
    <property type="molecule type" value="Genomic_DNA"/>
</dbReference>
<reference evidence="2" key="1">
    <citation type="submission" date="2022-11" db="EMBL/GenBank/DDBJ databases">
        <title>Genome Resource of Sclerotinia nivalis Strain SnTB1, a Plant Pathogen Isolated from American Ginseng.</title>
        <authorList>
            <person name="Fan S."/>
        </authorList>
    </citation>
    <scope>NUCLEOTIDE SEQUENCE</scope>
    <source>
        <strain evidence="2">SnTB1</strain>
    </source>
</reference>
<dbReference type="Proteomes" id="UP001152300">
    <property type="component" value="Unassembled WGS sequence"/>
</dbReference>
<evidence type="ECO:0000256" key="1">
    <source>
        <dbReference type="SAM" id="MobiDB-lite"/>
    </source>
</evidence>